<dbReference type="GeneID" id="114339113"/>
<dbReference type="PANTHER" id="PTHR13282">
    <property type="entry name" value="PROTEIN FAM32A"/>
    <property type="match status" value="1"/>
</dbReference>
<gene>
    <name evidence="5" type="primary">LOC114339113</name>
</gene>
<proteinExistence type="inferred from homology"/>
<dbReference type="EnsemblMetazoa" id="XM_050659424.1">
    <property type="protein sequence ID" value="XP_050515381.1"/>
    <property type="gene ID" value="LOC114339113"/>
</dbReference>
<dbReference type="RefSeq" id="XP_050515381.1">
    <property type="nucleotide sequence ID" value="XM_050659424.1"/>
</dbReference>
<dbReference type="KEGG" id="dvv:114339113"/>
<evidence type="ECO:0000313" key="5">
    <source>
        <dbReference type="RefSeq" id="XP_028145544.1"/>
    </source>
</evidence>
<dbReference type="PANTHER" id="PTHR13282:SF6">
    <property type="entry name" value="PROTEIN FAM32A"/>
    <property type="match status" value="1"/>
</dbReference>
<dbReference type="OrthoDB" id="205403at2759"/>
<dbReference type="InterPro" id="IPR013865">
    <property type="entry name" value="FAM32A"/>
</dbReference>
<name>A0A6P7G8U9_DIAVI</name>
<evidence type="ECO:0000313" key="3">
    <source>
        <dbReference type="EnsemblMetazoa" id="XP_050515381.1"/>
    </source>
</evidence>
<accession>A0A6P7G8U9</accession>
<reference evidence="3" key="2">
    <citation type="submission" date="2025-05" db="UniProtKB">
        <authorList>
            <consortium name="EnsemblMetazoa"/>
        </authorList>
    </citation>
    <scope>IDENTIFICATION</scope>
</reference>
<dbReference type="RefSeq" id="XP_028145544.1">
    <property type="nucleotide sequence ID" value="XM_028289743.1"/>
</dbReference>
<protein>
    <submittedName>
        <fullName evidence="5">Protein FAM32A</fullName>
    </submittedName>
</protein>
<evidence type="ECO:0000256" key="2">
    <source>
        <dbReference type="SAM" id="MobiDB-lite"/>
    </source>
</evidence>
<sequence>MGATEDDPYAIPSKSKLKLKCDVSIKKKKKKKDKMLEKVNKTLESESKERSEESKPKQTKTKAELAFLQQQEKMQTKRILEKASQTHKERVEKFNQHLDGLTEHFDIPKVSWTK</sequence>
<dbReference type="InParanoid" id="A0A6P7G8U9"/>
<feature type="region of interest" description="Disordered" evidence="2">
    <location>
        <begin position="30"/>
        <end position="62"/>
    </location>
</feature>
<keyword evidence="4" id="KW-1185">Reference proteome</keyword>
<reference evidence="5" key="1">
    <citation type="submission" date="2025-04" db="UniProtKB">
        <authorList>
            <consortium name="RefSeq"/>
        </authorList>
    </citation>
    <scope>IDENTIFICATION</scope>
</reference>
<dbReference type="AlphaFoldDB" id="A0A6P7G8U9"/>
<evidence type="ECO:0000313" key="4">
    <source>
        <dbReference type="Proteomes" id="UP001652700"/>
    </source>
</evidence>
<dbReference type="GO" id="GO:0005730">
    <property type="term" value="C:nucleolus"/>
    <property type="evidence" value="ECO:0007669"/>
    <property type="project" value="TreeGrafter"/>
</dbReference>
<comment type="similarity">
    <text evidence="1">Belongs to the FAM32 family.</text>
</comment>
<evidence type="ECO:0000256" key="1">
    <source>
        <dbReference type="ARBA" id="ARBA00008948"/>
    </source>
</evidence>
<organism evidence="5">
    <name type="scientific">Diabrotica virgifera virgifera</name>
    <name type="common">western corn rootworm</name>
    <dbReference type="NCBI Taxonomy" id="50390"/>
    <lineage>
        <taxon>Eukaryota</taxon>
        <taxon>Metazoa</taxon>
        <taxon>Ecdysozoa</taxon>
        <taxon>Arthropoda</taxon>
        <taxon>Hexapoda</taxon>
        <taxon>Insecta</taxon>
        <taxon>Pterygota</taxon>
        <taxon>Neoptera</taxon>
        <taxon>Endopterygota</taxon>
        <taxon>Coleoptera</taxon>
        <taxon>Polyphaga</taxon>
        <taxon>Cucujiformia</taxon>
        <taxon>Chrysomeloidea</taxon>
        <taxon>Chrysomelidae</taxon>
        <taxon>Galerucinae</taxon>
        <taxon>Diabroticina</taxon>
        <taxon>Diabroticites</taxon>
        <taxon>Diabrotica</taxon>
    </lineage>
</organism>
<feature type="compositionally biased region" description="Basic and acidic residues" evidence="2">
    <location>
        <begin position="34"/>
        <end position="56"/>
    </location>
</feature>
<dbReference type="Proteomes" id="UP001652700">
    <property type="component" value="Unplaced"/>
</dbReference>